<dbReference type="AlphaFoldDB" id="L1MGK6"/>
<proteinExistence type="predicted"/>
<reference evidence="2 3" key="1">
    <citation type="submission" date="2012-05" db="EMBL/GenBank/DDBJ databases">
        <authorList>
            <person name="Weinstock G."/>
            <person name="Sodergren E."/>
            <person name="Lobos E.A."/>
            <person name="Fulton L."/>
            <person name="Fulton R."/>
            <person name="Courtney L."/>
            <person name="Fronick C."/>
            <person name="O'Laughlin M."/>
            <person name="Godfrey J."/>
            <person name="Wilson R.M."/>
            <person name="Miner T."/>
            <person name="Farmer C."/>
            <person name="Delehaunty K."/>
            <person name="Cordes M."/>
            <person name="Minx P."/>
            <person name="Tomlinson C."/>
            <person name="Chen J."/>
            <person name="Wollam A."/>
            <person name="Pepin K.H."/>
            <person name="Bhonagiri V."/>
            <person name="Zhang X."/>
            <person name="Suruliraj S."/>
            <person name="Warren W."/>
            <person name="Mitreva M."/>
            <person name="Mardis E.R."/>
            <person name="Wilson R.K."/>
        </authorList>
    </citation>
    <scope>NUCLEOTIDE SEQUENCE [LARGE SCALE GENOMIC DNA]</scope>
    <source>
        <strain evidence="2 3">F0235</strain>
    </source>
</reference>
<name>L1MGK6_9CORY</name>
<dbReference type="Pfam" id="PF02464">
    <property type="entry name" value="CinA"/>
    <property type="match status" value="1"/>
</dbReference>
<evidence type="ECO:0000313" key="2">
    <source>
        <dbReference type="EMBL" id="EKX90185.1"/>
    </source>
</evidence>
<gene>
    <name evidence="2" type="ORF">HMPREF9997_01400</name>
</gene>
<dbReference type="SUPFAM" id="SSF142433">
    <property type="entry name" value="CinA-like"/>
    <property type="match status" value="1"/>
</dbReference>
<keyword evidence="3" id="KW-1185">Reference proteome</keyword>
<feature type="domain" description="CinA C-terminal" evidence="1">
    <location>
        <begin position="7"/>
        <end position="130"/>
    </location>
</feature>
<comment type="caution">
    <text evidence="2">The sequence shown here is derived from an EMBL/GenBank/DDBJ whole genome shotgun (WGS) entry which is preliminary data.</text>
</comment>
<dbReference type="OrthoDB" id="1253990at2"/>
<dbReference type="HOGENOM" id="CLU_030805_1_0_11"/>
<dbReference type="STRING" id="1035195.HMPREF9997_01400"/>
<organism evidence="2 3">
    <name type="scientific">Corynebacterium durum F0235</name>
    <dbReference type="NCBI Taxonomy" id="1035195"/>
    <lineage>
        <taxon>Bacteria</taxon>
        <taxon>Bacillati</taxon>
        <taxon>Actinomycetota</taxon>
        <taxon>Actinomycetes</taxon>
        <taxon>Mycobacteriales</taxon>
        <taxon>Corynebacteriaceae</taxon>
        <taxon>Corynebacterium</taxon>
    </lineage>
</organism>
<accession>L1MGK6</accession>
<dbReference type="RefSeq" id="WP_006063629.1">
    <property type="nucleotide sequence ID" value="NZ_KB290831.1"/>
</dbReference>
<protein>
    <submittedName>
        <fullName evidence="2">Competence/damage-inducible protein CinA domain protein</fullName>
    </submittedName>
</protein>
<sequence>MFDPTLLVAELARRKETVALCESLTGGLASAMLVDVPGASAVFNGALVTYATPMKHRLAGVSCEVLESVGPVSRECAREMALGVRERCAASWGLSMTGVAGPDSQDGHPVGEVWIGVADPNGWADAIRAHPHGYHRWVLLPGETEPQSVIEGDRQLIRTVAASFALETLYKLLIELQKNS</sequence>
<evidence type="ECO:0000313" key="3">
    <source>
        <dbReference type="Proteomes" id="UP000010445"/>
    </source>
</evidence>
<dbReference type="eggNOG" id="COG1546">
    <property type="taxonomic scope" value="Bacteria"/>
</dbReference>
<dbReference type="InterPro" id="IPR008136">
    <property type="entry name" value="CinA_C"/>
</dbReference>
<dbReference type="PATRIC" id="fig|1035195.3.peg.1257"/>
<dbReference type="InterPro" id="IPR036653">
    <property type="entry name" value="CinA-like_C"/>
</dbReference>
<dbReference type="NCBIfam" id="TIGR00199">
    <property type="entry name" value="PncC_domain"/>
    <property type="match status" value="1"/>
</dbReference>
<evidence type="ECO:0000259" key="1">
    <source>
        <dbReference type="Pfam" id="PF02464"/>
    </source>
</evidence>
<dbReference type="Gene3D" id="3.90.950.20">
    <property type="entry name" value="CinA-like"/>
    <property type="match status" value="1"/>
</dbReference>
<dbReference type="EMBL" id="AMEM01000018">
    <property type="protein sequence ID" value="EKX90185.1"/>
    <property type="molecule type" value="Genomic_DNA"/>
</dbReference>
<dbReference type="Proteomes" id="UP000010445">
    <property type="component" value="Unassembled WGS sequence"/>
</dbReference>